<evidence type="ECO:0000313" key="2">
    <source>
        <dbReference type="Proteomes" id="UP000518300"/>
    </source>
</evidence>
<sequence length="139" mass="14958">MASLSASIEEAGARGDVERVNALEAHLWLDGPRGPEGRVGGAVRALFLEMNGIALRAPSPGAERESPPALPRLGALRVPTRVVCGELDRPHFQELCALLARTLPGADLRMMPGCAHLPNLEQPRLFETLVRELLGRLEA</sequence>
<dbReference type="EMBL" id="JABBJJ010000430">
    <property type="protein sequence ID" value="NMO22498.1"/>
    <property type="molecule type" value="Genomic_DNA"/>
</dbReference>
<name>A0A848LWK2_9BACT</name>
<dbReference type="SUPFAM" id="SSF53474">
    <property type="entry name" value="alpha/beta-Hydrolases"/>
    <property type="match status" value="1"/>
</dbReference>
<dbReference type="AlphaFoldDB" id="A0A848LWK2"/>
<gene>
    <name evidence="1" type="ORF">HG543_47720</name>
</gene>
<proteinExistence type="predicted"/>
<dbReference type="Gene3D" id="3.40.50.1820">
    <property type="entry name" value="alpha/beta hydrolase"/>
    <property type="match status" value="1"/>
</dbReference>
<keyword evidence="2" id="KW-1185">Reference proteome</keyword>
<evidence type="ECO:0000313" key="1">
    <source>
        <dbReference type="EMBL" id="NMO22498.1"/>
    </source>
</evidence>
<dbReference type="InterPro" id="IPR029058">
    <property type="entry name" value="AB_hydrolase_fold"/>
</dbReference>
<comment type="caution">
    <text evidence="1">The sequence shown here is derived from an EMBL/GenBank/DDBJ whole genome shotgun (WGS) entry which is preliminary data.</text>
</comment>
<protein>
    <submittedName>
        <fullName evidence="1">Uncharacterized protein</fullName>
    </submittedName>
</protein>
<dbReference type="Proteomes" id="UP000518300">
    <property type="component" value="Unassembled WGS sequence"/>
</dbReference>
<accession>A0A848LWK2</accession>
<organism evidence="1 2">
    <name type="scientific">Pyxidicoccus fallax</name>
    <dbReference type="NCBI Taxonomy" id="394095"/>
    <lineage>
        <taxon>Bacteria</taxon>
        <taxon>Pseudomonadati</taxon>
        <taxon>Myxococcota</taxon>
        <taxon>Myxococcia</taxon>
        <taxon>Myxococcales</taxon>
        <taxon>Cystobacterineae</taxon>
        <taxon>Myxococcaceae</taxon>
        <taxon>Pyxidicoccus</taxon>
    </lineage>
</organism>
<reference evidence="1 2" key="1">
    <citation type="submission" date="2020-04" db="EMBL/GenBank/DDBJ databases">
        <title>Draft genome of Pyxidicoccus fallax type strain.</title>
        <authorList>
            <person name="Whitworth D.E."/>
        </authorList>
    </citation>
    <scope>NUCLEOTIDE SEQUENCE [LARGE SCALE GENOMIC DNA]</scope>
    <source>
        <strain evidence="1 2">DSM 14698</strain>
    </source>
</reference>